<proteinExistence type="predicted"/>
<dbReference type="EMBL" id="CAJNOW010000636">
    <property type="protein sequence ID" value="CAF1288387.1"/>
    <property type="molecule type" value="Genomic_DNA"/>
</dbReference>
<name>A0A815NX66_9BILA</name>
<dbReference type="InterPro" id="IPR002293">
    <property type="entry name" value="AA/rel_permease1"/>
</dbReference>
<dbReference type="Gene3D" id="1.20.1740.10">
    <property type="entry name" value="Amino acid/polyamine transporter I"/>
    <property type="match status" value="1"/>
</dbReference>
<dbReference type="GO" id="GO:0016020">
    <property type="term" value="C:membrane"/>
    <property type="evidence" value="ECO:0007669"/>
    <property type="project" value="UniProtKB-SubCell"/>
</dbReference>
<feature type="transmembrane region" description="Helical" evidence="5">
    <location>
        <begin position="81"/>
        <end position="102"/>
    </location>
</feature>
<keyword evidence="4 5" id="KW-0472">Membrane</keyword>
<dbReference type="GO" id="GO:0015179">
    <property type="term" value="F:L-amino acid transmembrane transporter activity"/>
    <property type="evidence" value="ECO:0007669"/>
    <property type="project" value="TreeGrafter"/>
</dbReference>
<comment type="subcellular location">
    <subcellularLocation>
        <location evidence="1">Membrane</location>
        <topology evidence="1">Multi-pass membrane protein</topology>
    </subcellularLocation>
</comment>
<dbReference type="Proteomes" id="UP000663834">
    <property type="component" value="Unassembled WGS sequence"/>
</dbReference>
<evidence type="ECO:0000256" key="5">
    <source>
        <dbReference type="SAM" id="Phobius"/>
    </source>
</evidence>
<reference evidence="7" key="1">
    <citation type="submission" date="2021-02" db="EMBL/GenBank/DDBJ databases">
        <authorList>
            <person name="Nowell W R."/>
        </authorList>
    </citation>
    <scope>NUCLEOTIDE SEQUENCE</scope>
</reference>
<feature type="transmembrane region" description="Helical" evidence="5">
    <location>
        <begin position="159"/>
        <end position="177"/>
    </location>
</feature>
<dbReference type="Pfam" id="PF13520">
    <property type="entry name" value="AA_permease_2"/>
    <property type="match status" value="1"/>
</dbReference>
<evidence type="ECO:0000313" key="6">
    <source>
        <dbReference type="EMBL" id="CAF1288387.1"/>
    </source>
</evidence>
<organism evidence="7 8">
    <name type="scientific">Rotaria magnacalcarata</name>
    <dbReference type="NCBI Taxonomy" id="392030"/>
    <lineage>
        <taxon>Eukaryota</taxon>
        <taxon>Metazoa</taxon>
        <taxon>Spiralia</taxon>
        <taxon>Gnathifera</taxon>
        <taxon>Rotifera</taxon>
        <taxon>Eurotatoria</taxon>
        <taxon>Bdelloidea</taxon>
        <taxon>Philodinida</taxon>
        <taxon>Philodinidae</taxon>
        <taxon>Rotaria</taxon>
    </lineage>
</organism>
<dbReference type="OrthoDB" id="5982228at2759"/>
<dbReference type="EMBL" id="CAJNOV010011129">
    <property type="protein sequence ID" value="CAF1438710.1"/>
    <property type="molecule type" value="Genomic_DNA"/>
</dbReference>
<evidence type="ECO:0000313" key="7">
    <source>
        <dbReference type="EMBL" id="CAF1438710.1"/>
    </source>
</evidence>
<keyword evidence="2 5" id="KW-0812">Transmembrane</keyword>
<gene>
    <name evidence="7" type="ORF">CJN711_LOCUS23964</name>
    <name evidence="6" type="ORF">KQP761_LOCUS4148</name>
</gene>
<evidence type="ECO:0000256" key="1">
    <source>
        <dbReference type="ARBA" id="ARBA00004141"/>
    </source>
</evidence>
<accession>A0A815NX66</accession>
<evidence type="ECO:0000256" key="2">
    <source>
        <dbReference type="ARBA" id="ARBA00022692"/>
    </source>
</evidence>
<keyword evidence="3 5" id="KW-1133">Transmembrane helix</keyword>
<dbReference type="InterPro" id="IPR050598">
    <property type="entry name" value="AminoAcid_Transporter"/>
</dbReference>
<dbReference type="Proteomes" id="UP000663855">
    <property type="component" value="Unassembled WGS sequence"/>
</dbReference>
<dbReference type="PANTHER" id="PTHR11785">
    <property type="entry name" value="AMINO ACID TRANSPORTER"/>
    <property type="match status" value="1"/>
</dbReference>
<comment type="caution">
    <text evidence="7">The sequence shown here is derived from an EMBL/GenBank/DDBJ whole genome shotgun (WGS) entry which is preliminary data.</text>
</comment>
<evidence type="ECO:0000256" key="4">
    <source>
        <dbReference type="ARBA" id="ARBA00023136"/>
    </source>
</evidence>
<dbReference type="PANTHER" id="PTHR11785:SF512">
    <property type="entry name" value="SOBREMESA, ISOFORM B"/>
    <property type="match status" value="1"/>
</dbReference>
<feature type="transmembrane region" description="Helical" evidence="5">
    <location>
        <begin position="197"/>
        <end position="215"/>
    </location>
</feature>
<protein>
    <submittedName>
        <fullName evidence="7">Uncharacterized protein</fullName>
    </submittedName>
</protein>
<dbReference type="AlphaFoldDB" id="A0A815NX66"/>
<evidence type="ECO:0000256" key="3">
    <source>
        <dbReference type="ARBA" id="ARBA00022989"/>
    </source>
</evidence>
<sequence length="218" mass="24123">MIVHTSYNPDILNTNQNNCYHHVESPAIKHRRIAMASLVHSEPLQVVLPTDEVTLKRHLGLFSGICFIIGIVIGVLRGAQSIGFCLVIWVACGLLSIVGALCSEMPNVKVENPEFFYQNPENSGIVFSESGKIRKVVVVGLVRIGQGDIQNFQNGFAETTKNGFCIAIAFYSGFWAYEGWSSLNSVTEEWKNPKRNLWLSILLALPGVIVLYVLTNIS</sequence>
<evidence type="ECO:0000313" key="8">
    <source>
        <dbReference type="Proteomes" id="UP000663855"/>
    </source>
</evidence>
<feature type="transmembrane region" description="Helical" evidence="5">
    <location>
        <begin position="59"/>
        <end position="75"/>
    </location>
</feature>